<keyword evidence="1" id="KW-0472">Membrane</keyword>
<dbReference type="InterPro" id="IPR051380">
    <property type="entry name" value="pH-response_reg_palI/RIM9"/>
</dbReference>
<keyword evidence="1" id="KW-1133">Transmembrane helix</keyword>
<dbReference type="Pfam" id="PF06687">
    <property type="entry name" value="SUR7"/>
    <property type="match status" value="1"/>
</dbReference>
<feature type="transmembrane region" description="Helical" evidence="1">
    <location>
        <begin position="103"/>
        <end position="122"/>
    </location>
</feature>
<evidence type="ECO:0000313" key="3">
    <source>
        <dbReference type="Proteomes" id="UP001295794"/>
    </source>
</evidence>
<feature type="transmembrane region" description="Helical" evidence="1">
    <location>
        <begin position="12"/>
        <end position="30"/>
    </location>
</feature>
<dbReference type="PANTHER" id="PTHR28013">
    <property type="entry name" value="PROTEIN DCV1-RELATED"/>
    <property type="match status" value="1"/>
</dbReference>
<gene>
    <name evidence="2" type="ORF">MYCIT1_LOCUS28246</name>
</gene>
<dbReference type="PANTHER" id="PTHR28013:SF4">
    <property type="entry name" value="MARVEL DOMAIN-CONTAINING PROTEIN"/>
    <property type="match status" value="1"/>
</dbReference>
<name>A0AAD2K4T3_9AGAR</name>
<reference evidence="2" key="1">
    <citation type="submission" date="2023-11" db="EMBL/GenBank/DDBJ databases">
        <authorList>
            <person name="De Vega J J."/>
            <person name="De Vega J J."/>
        </authorList>
    </citation>
    <scope>NUCLEOTIDE SEQUENCE</scope>
</reference>
<proteinExistence type="predicted"/>
<evidence type="ECO:0000313" key="2">
    <source>
        <dbReference type="EMBL" id="CAK5278725.1"/>
    </source>
</evidence>
<sequence length="226" mass="24401">MSRPFYVVGTTLLGFALVLSFLGSISLPYLSNFDYTRVSFGGSTLQSGSRVLRQIRWGIWGPCLYDGNKHEMCFHTGYAYSLPIIAPGGQIAIVDKSFTRGLAVHPVAAGTVAIAFACALSATRTEHGIFYAAAMSLLSAILLIIAFAIDIALFVDVHSQIGTLHDIRPTVNAGTAFWTTLTSFLLVIVAAFSLFIARRQELRSDSYPMLESNSGGCLPGIRRSLV</sequence>
<feature type="transmembrane region" description="Helical" evidence="1">
    <location>
        <begin position="175"/>
        <end position="197"/>
    </location>
</feature>
<organism evidence="2 3">
    <name type="scientific">Mycena citricolor</name>
    <dbReference type="NCBI Taxonomy" id="2018698"/>
    <lineage>
        <taxon>Eukaryota</taxon>
        <taxon>Fungi</taxon>
        <taxon>Dikarya</taxon>
        <taxon>Basidiomycota</taxon>
        <taxon>Agaricomycotina</taxon>
        <taxon>Agaricomycetes</taxon>
        <taxon>Agaricomycetidae</taxon>
        <taxon>Agaricales</taxon>
        <taxon>Marasmiineae</taxon>
        <taxon>Mycenaceae</taxon>
        <taxon>Mycena</taxon>
    </lineage>
</organism>
<comment type="caution">
    <text evidence="2">The sequence shown here is derived from an EMBL/GenBank/DDBJ whole genome shotgun (WGS) entry which is preliminary data.</text>
</comment>
<keyword evidence="3" id="KW-1185">Reference proteome</keyword>
<dbReference type="Proteomes" id="UP001295794">
    <property type="component" value="Unassembled WGS sequence"/>
</dbReference>
<dbReference type="InterPro" id="IPR009571">
    <property type="entry name" value="SUR7/Rim9-like_fungi"/>
</dbReference>
<dbReference type="GO" id="GO:0005886">
    <property type="term" value="C:plasma membrane"/>
    <property type="evidence" value="ECO:0007669"/>
    <property type="project" value="InterPro"/>
</dbReference>
<protein>
    <recommendedName>
        <fullName evidence="4">Pali-domain-containing protein</fullName>
    </recommendedName>
</protein>
<evidence type="ECO:0000256" key="1">
    <source>
        <dbReference type="SAM" id="Phobius"/>
    </source>
</evidence>
<feature type="transmembrane region" description="Helical" evidence="1">
    <location>
        <begin position="129"/>
        <end position="155"/>
    </location>
</feature>
<dbReference type="GO" id="GO:0035838">
    <property type="term" value="C:growing cell tip"/>
    <property type="evidence" value="ECO:0007669"/>
    <property type="project" value="TreeGrafter"/>
</dbReference>
<dbReference type="EMBL" id="CAVNYO010000424">
    <property type="protein sequence ID" value="CAK5278725.1"/>
    <property type="molecule type" value="Genomic_DNA"/>
</dbReference>
<keyword evidence="1" id="KW-0812">Transmembrane</keyword>
<evidence type="ECO:0008006" key="4">
    <source>
        <dbReference type="Google" id="ProtNLM"/>
    </source>
</evidence>
<dbReference type="AlphaFoldDB" id="A0AAD2K4T3"/>
<dbReference type="GO" id="GO:0032153">
    <property type="term" value="C:cell division site"/>
    <property type="evidence" value="ECO:0007669"/>
    <property type="project" value="TreeGrafter"/>
</dbReference>
<accession>A0AAD2K4T3</accession>